<feature type="repeat" description="ANK" evidence="16">
    <location>
        <begin position="1773"/>
        <end position="1805"/>
    </location>
</feature>
<feature type="repeat" description="ANK" evidence="16">
    <location>
        <begin position="1654"/>
        <end position="1686"/>
    </location>
</feature>
<feature type="repeat" description="TPR" evidence="17">
    <location>
        <begin position="2099"/>
        <end position="2132"/>
    </location>
</feature>
<evidence type="ECO:0000256" key="16">
    <source>
        <dbReference type="PROSITE-ProRule" id="PRU00023"/>
    </source>
</evidence>
<protein>
    <recommendedName>
        <fullName evidence="15">Alpha-latrotoxin</fullName>
    </recommendedName>
</protein>
<feature type="repeat" description="ANK" evidence="16">
    <location>
        <begin position="1236"/>
        <end position="1268"/>
    </location>
</feature>
<dbReference type="PROSITE" id="PS50005">
    <property type="entry name" value="TPR"/>
    <property type="match status" value="2"/>
</dbReference>
<keyword evidence="17" id="KW-0802">TPR repeat</keyword>
<evidence type="ECO:0000256" key="6">
    <source>
        <dbReference type="ARBA" id="ARBA00022656"/>
    </source>
</evidence>
<feature type="repeat" description="ANK" evidence="16">
    <location>
        <begin position="1170"/>
        <end position="1202"/>
    </location>
</feature>
<comment type="similarity">
    <text evidence="13">Belongs to the cationic peptide 01 (latrotoxin) family. 03 (alpha-latrotoxin) subfamily.</text>
</comment>
<keyword evidence="19" id="KW-1185">Reference proteome</keyword>
<dbReference type="Pfam" id="PF13637">
    <property type="entry name" value="Ank_4"/>
    <property type="match status" value="1"/>
</dbReference>
<evidence type="ECO:0000256" key="3">
    <source>
        <dbReference type="ARBA" id="ARBA00022483"/>
    </source>
</evidence>
<keyword evidence="10 16" id="KW-0040">ANK repeat</keyword>
<evidence type="ECO:0000256" key="1">
    <source>
        <dbReference type="ARBA" id="ARBA00004175"/>
    </source>
</evidence>
<evidence type="ECO:0000313" key="19">
    <source>
        <dbReference type="Proteomes" id="UP000499080"/>
    </source>
</evidence>
<comment type="caution">
    <text evidence="18">The sequence shown here is derived from an EMBL/GenBank/DDBJ whole genome shotgun (WGS) entry which is preliminary data.</text>
</comment>
<evidence type="ECO:0000256" key="14">
    <source>
        <dbReference type="ARBA" id="ARBA00049715"/>
    </source>
</evidence>
<feature type="repeat" description="ANK" evidence="16">
    <location>
        <begin position="1740"/>
        <end position="1772"/>
    </location>
</feature>
<keyword evidence="6" id="KW-0800">Toxin</keyword>
<feature type="repeat" description="ANK" evidence="16">
    <location>
        <begin position="1203"/>
        <end position="1235"/>
    </location>
</feature>
<dbReference type="Pfam" id="PF12796">
    <property type="entry name" value="Ank_2"/>
    <property type="match status" value="8"/>
</dbReference>
<dbReference type="InterPro" id="IPR019734">
    <property type="entry name" value="TPR_rpt"/>
</dbReference>
<comment type="subcellular location">
    <subcellularLocation>
        <location evidence="2">Secreted</location>
    </subcellularLocation>
    <subcellularLocation>
        <location evidence="1">Target cell membrane</location>
    </subcellularLocation>
</comment>
<dbReference type="GO" id="GO:0044231">
    <property type="term" value="C:host cell presynaptic membrane"/>
    <property type="evidence" value="ECO:0007669"/>
    <property type="project" value="UniProtKB-KW"/>
</dbReference>
<dbReference type="Pfam" id="PF00023">
    <property type="entry name" value="Ank"/>
    <property type="match status" value="1"/>
</dbReference>
<dbReference type="InterPro" id="IPR011990">
    <property type="entry name" value="TPR-like_helical_dom_sf"/>
</dbReference>
<feature type="repeat" description="ANK" evidence="16">
    <location>
        <begin position="1332"/>
        <end position="1364"/>
    </location>
</feature>
<feature type="repeat" description="ANK" evidence="16">
    <location>
        <begin position="1104"/>
        <end position="1136"/>
    </location>
</feature>
<gene>
    <name evidence="18" type="primary">Ank3_1</name>
    <name evidence="18" type="ORF">AVEN_162161_1</name>
</gene>
<dbReference type="GO" id="GO:0006887">
    <property type="term" value="P:exocytosis"/>
    <property type="evidence" value="ECO:0007669"/>
    <property type="project" value="UniProtKB-KW"/>
</dbReference>
<dbReference type="Proteomes" id="UP000499080">
    <property type="component" value="Unassembled WGS sequence"/>
</dbReference>
<name>A0A4Y2WZB4_ARAVE</name>
<keyword evidence="4" id="KW-0964">Secreted</keyword>
<reference evidence="18 19" key="1">
    <citation type="journal article" date="2019" name="Sci. Rep.">
        <title>Orb-weaving spider Araneus ventricosus genome elucidates the spidroin gene catalogue.</title>
        <authorList>
            <person name="Kono N."/>
            <person name="Nakamura H."/>
            <person name="Ohtoshi R."/>
            <person name="Moran D.A.P."/>
            <person name="Shinohara A."/>
            <person name="Yoshida Y."/>
            <person name="Fujiwara M."/>
            <person name="Mori M."/>
            <person name="Tomita M."/>
            <person name="Arakawa K."/>
        </authorList>
    </citation>
    <scope>NUCLEOTIDE SEQUENCE [LARGE SCALE GENOMIC DNA]</scope>
</reference>
<proteinExistence type="inferred from homology"/>
<sequence length="2223" mass="251504">MGRYGKDYNLLSLTAKSSEYVVKKFNDLDEVSAKILYIDILKAIKGVISDDRIDSLMNLSLVLKAVSKTKSDECLKNYQHAHRIGNFNLVSLACKNKAIKALEYIFSEESQTLYNLSSKILEVRKKVSLLSVKDEFCHNAFYYAIRSNMTDLLSFLVDKWQSQYSDESLDDLLSQSYKELKLRNVCLTTEMQFFVQSKLLELRFFHASTSGSSETGNSWEEIKKRIELVVRYIKSIKTDYWNRDPDEKFIFIAEFIAKNIHVLKSLLKSTYDRLPWEEIEFCLTIFIRCCRSSYEMNMVYNCVLHKKRLLVHLINFSTVLNTQHYEFENSVVRQLAKPLNLPRDQFTRDRVIEKIIEKNSKFRELYDDYEKIRDFCSLEIIKKYSNLIDSNDATEKRRFLLVSRVLQVMGEHLKNTLDSPKLSTTTANALLYSLSSNTREVITKLRDSLSHEETLFIRSDIEKKKHVLKDLQTDISKIKAVISNKILQIKIASVKNLMKKVRSCKSSEDIKELYGPFHSSIDLHRKEIEEAFFNTSAEGDFEHLEKLILCLDKNLNDKTISERSLFDQMHCLIQKEKERSENLRQTFHYNVSLYLTVYDSSQKYNEHFSYVIQDMADHCAEISTSDIPLKKLEHIKELLQKLLVSICSRAVKTENGEIYGVIWKIFQFIDFQMGNVKWMERFKDAMNENKVAINHTLSENLLTSKLLQLKEELIDFDLKADISSADYSSFESNMEMRAVTEMLVFDILCILEKSCSRNPFCLDSDLPVLTGKNLRNHLAHGNTLIDVCLEESSIQLLINAKKILAAVLPKNNKKMDRVIKCDCTKLQSSIEDDLRIISCQQKLFVALGEGNMIDVEECVREGADVYGKDCNLSTCLHFAGKAPDIVALKWILKQGLDINAKDVAGQTVLHIAAKFNRIEVVRYLVERKHMSLGMCDKNGKTPLHVAVGNQSNDAVEYISKLEVGTIRKDEMGSTPLHYAIYMHNTDAANILLEKGTNVNENKSHGNYTVLHEAARSGNLILVKLLIAMKAGIDSKSDFGETPLHLATVTKHMEIVEAFVVNGADVNAKDEAGATPLLNAAFTGSMEIVEFLLQHEADLSASDYRQFTPLMVSTINGHTSVAELLLRKGALVNAKNDSGFTPLHFAAEKGYCEIVVLLLNFKAIVDFKNNNKETALHLSAAYGHKEVVELLLKVGADIHAIESTNSTPLHVAAARGHKDIIDILLDEGADINCKNETGSTALHFAASLGDRGIVESLLKKGANIRASDEKNLTPLRSLISRGLSELLKDEGENVISSDDNGLTLLHEAASAGDQMIVEYCIENKCDINARSNSGLTALHLAVSGNSPKIVNFLLSKGAEIYAKDDNGLTPLLIGSICNCKDALEVLFLHDTSDLESTNYDKVKALHYSVSMGKIDIVDMLFENYKFDNNELPPNLLEYAVAYNHKSVVASLLKRGFEINSDTHPLHIAVRNKHYEIVEFLLANGANLLLSDENNQTPLHIASALGDAEMVEILLSQSTDTQIENEVIFSAAELAVRENQLDAIKLLLQMKVIDVNARGKSGFALLHISALSGSLDVTRYLVAEGADINAKYEENRKPAHLAAGKGFKDMVEFYLNCHDLGNETEALLQCAAISGKAKVCELLLERNPDVIRIHSSDATPMHFALLNGHKDVLRVLLHYGEYYNAHPTALLQATKDNDAASLLRKVEKLFTAVRNNSVSEVETLLKEQSSSEYCIANAKCVKKETVLHYASWKGYNEIVEILLKYNTDPNARTKTGNTPLHYAAKFSHFSIVRALLSNGAIYHAISQTGKTPLDCAADRKIRDFFLFLKYIFKKVQDNEPSVLENLIGKDEGVMRAVIRAKSQEENTLLDVAHICDFSQTAELQMPFETDVYSDLESAVKYEVEGRYAEAFSAYECVLKKRIAIFGADSHPVLDVKFKLAVLYESQQNFDKALNFFQEVHQLRKNSLGERHMKTLYTKSRIALVLLKHGKKQDALNIFKTVDVIQKAKFELDDLNVLSNELEISAALCEMNKFDEALKIITEVEEKCSQKEDELWSILTEFRCAKAMIFSRQRKYPEALELFKDEYESRKNNLTPHHPDTLDALSGVANVLYLQEKYDESLETFKKVLTIQKSNLPEDHIDILQSEFSIGDVISDQQMLVTALKIFLSLERRIAAVAPDCDLMIANKNRIEALKERFSRLGYKFVFERIQNQARQAEPSHAKWLF</sequence>
<keyword evidence="5" id="KW-1052">Target cell membrane</keyword>
<evidence type="ECO:0000256" key="7">
    <source>
        <dbReference type="ARBA" id="ARBA00022699"/>
    </source>
</evidence>
<dbReference type="GO" id="GO:0005576">
    <property type="term" value="C:extracellular region"/>
    <property type="evidence" value="ECO:0007669"/>
    <property type="project" value="UniProtKB-SubCell"/>
</dbReference>
<keyword evidence="8" id="KW-0677">Repeat</keyword>
<feature type="repeat" description="ANK" evidence="16">
    <location>
        <begin position="1299"/>
        <end position="1331"/>
    </location>
</feature>
<keyword evidence="9" id="KW-0638">Presynaptic neurotoxin</keyword>
<feature type="repeat" description="ANK" evidence="16">
    <location>
        <begin position="971"/>
        <end position="1003"/>
    </location>
</feature>
<dbReference type="SMART" id="SM00248">
    <property type="entry name" value="ANK"/>
    <property type="match status" value="26"/>
</dbReference>
<keyword evidence="7" id="KW-0528">Neurotoxin</keyword>
<evidence type="ECO:0000256" key="12">
    <source>
        <dbReference type="ARBA" id="ARBA00023298"/>
    </source>
</evidence>
<feature type="repeat" description="ANK" evidence="16">
    <location>
        <begin position="1492"/>
        <end position="1524"/>
    </location>
</feature>
<evidence type="ECO:0000256" key="9">
    <source>
        <dbReference type="ARBA" id="ARBA00023028"/>
    </source>
</evidence>
<keyword evidence="3" id="KW-0268">Exocytosis</keyword>
<evidence type="ECO:0000256" key="15">
    <source>
        <dbReference type="ARBA" id="ARBA00049811"/>
    </source>
</evidence>
<evidence type="ECO:0000256" key="13">
    <source>
        <dbReference type="ARBA" id="ARBA00049657"/>
    </source>
</evidence>
<dbReference type="GO" id="GO:0090729">
    <property type="term" value="F:toxin activity"/>
    <property type="evidence" value="ECO:0007669"/>
    <property type="project" value="UniProtKB-KW"/>
</dbReference>
<dbReference type="SUPFAM" id="SSF48403">
    <property type="entry name" value="Ankyrin repeat"/>
    <property type="match status" value="3"/>
</dbReference>
<dbReference type="GO" id="GO:0044218">
    <property type="term" value="C:other organism cell membrane"/>
    <property type="evidence" value="ECO:0007669"/>
    <property type="project" value="UniProtKB-KW"/>
</dbReference>
<feature type="repeat" description="TPR" evidence="17">
    <location>
        <begin position="1931"/>
        <end position="1964"/>
    </location>
</feature>
<feature type="repeat" description="ANK" evidence="16">
    <location>
        <begin position="1459"/>
        <end position="1491"/>
    </location>
</feature>
<dbReference type="InterPro" id="IPR002110">
    <property type="entry name" value="Ankyrin_rpt"/>
</dbReference>
<feature type="repeat" description="ANK" evidence="16">
    <location>
        <begin position="1005"/>
        <end position="1037"/>
    </location>
</feature>
<keyword evidence="12" id="KW-1053">Target membrane</keyword>
<evidence type="ECO:0000313" key="18">
    <source>
        <dbReference type="EMBL" id="GBO41994.1"/>
    </source>
</evidence>
<dbReference type="Gene3D" id="1.25.40.20">
    <property type="entry name" value="Ankyrin repeat-containing domain"/>
    <property type="match status" value="9"/>
</dbReference>
<evidence type="ECO:0000256" key="4">
    <source>
        <dbReference type="ARBA" id="ARBA00022525"/>
    </source>
</evidence>
<dbReference type="SMART" id="SM00028">
    <property type="entry name" value="TPR"/>
    <property type="match status" value="3"/>
</dbReference>
<evidence type="ECO:0000256" key="17">
    <source>
        <dbReference type="PROSITE-ProRule" id="PRU00339"/>
    </source>
</evidence>
<dbReference type="PROSITE" id="PS50088">
    <property type="entry name" value="ANK_REPEAT"/>
    <property type="match status" value="18"/>
</dbReference>
<evidence type="ECO:0000256" key="8">
    <source>
        <dbReference type="ARBA" id="ARBA00022737"/>
    </source>
</evidence>
<dbReference type="Pfam" id="PF13424">
    <property type="entry name" value="TPR_12"/>
    <property type="match status" value="2"/>
</dbReference>
<evidence type="ECO:0000256" key="11">
    <source>
        <dbReference type="ARBA" id="ARBA00023136"/>
    </source>
</evidence>
<dbReference type="OrthoDB" id="194358at2759"/>
<dbReference type="PANTHER" id="PTHR24198:SF165">
    <property type="entry name" value="ANKYRIN REPEAT-CONTAINING PROTEIN-RELATED"/>
    <property type="match status" value="1"/>
</dbReference>
<dbReference type="Pfam" id="PF13857">
    <property type="entry name" value="Ank_5"/>
    <property type="match status" value="1"/>
</dbReference>
<feature type="repeat" description="ANK" evidence="16">
    <location>
        <begin position="1559"/>
        <end position="1591"/>
    </location>
</feature>
<dbReference type="PROSITE" id="PS50297">
    <property type="entry name" value="ANK_REP_REGION"/>
    <property type="match status" value="18"/>
</dbReference>
<accession>A0A4Y2WZB4</accession>
<feature type="repeat" description="ANK" evidence="16">
    <location>
        <begin position="1137"/>
        <end position="1169"/>
    </location>
</feature>
<keyword evidence="11" id="KW-0472">Membrane</keyword>
<dbReference type="SUPFAM" id="SSF48452">
    <property type="entry name" value="TPR-like"/>
    <property type="match status" value="1"/>
</dbReference>
<evidence type="ECO:0000256" key="2">
    <source>
        <dbReference type="ARBA" id="ARBA00004613"/>
    </source>
</evidence>
<evidence type="ECO:0000256" key="10">
    <source>
        <dbReference type="ARBA" id="ARBA00023043"/>
    </source>
</evidence>
<organism evidence="18 19">
    <name type="scientific">Araneus ventricosus</name>
    <name type="common">Orbweaver spider</name>
    <name type="synonym">Epeira ventricosa</name>
    <dbReference type="NCBI Taxonomy" id="182803"/>
    <lineage>
        <taxon>Eukaryota</taxon>
        <taxon>Metazoa</taxon>
        <taxon>Ecdysozoa</taxon>
        <taxon>Arthropoda</taxon>
        <taxon>Chelicerata</taxon>
        <taxon>Arachnida</taxon>
        <taxon>Araneae</taxon>
        <taxon>Araneomorphae</taxon>
        <taxon>Entelegynae</taxon>
        <taxon>Araneoidea</taxon>
        <taxon>Araneidae</taxon>
        <taxon>Araneus</taxon>
    </lineage>
</organism>
<dbReference type="PANTHER" id="PTHR24198">
    <property type="entry name" value="ANKYRIN REPEAT AND PROTEIN KINASE DOMAIN-CONTAINING PROTEIN"/>
    <property type="match status" value="1"/>
</dbReference>
<evidence type="ECO:0000256" key="5">
    <source>
        <dbReference type="ARBA" id="ARBA00022537"/>
    </source>
</evidence>
<dbReference type="InterPro" id="IPR036770">
    <property type="entry name" value="Ankyrin_rpt-contain_sf"/>
</dbReference>
<feature type="repeat" description="ANK" evidence="16">
    <location>
        <begin position="904"/>
        <end position="927"/>
    </location>
</feature>
<dbReference type="PRINTS" id="PR01415">
    <property type="entry name" value="ANKYRIN"/>
</dbReference>
<dbReference type="Gene3D" id="1.25.40.10">
    <property type="entry name" value="Tetratricopeptide repeat domain"/>
    <property type="match status" value="2"/>
</dbReference>
<feature type="repeat" description="ANK" evidence="16">
    <location>
        <begin position="1071"/>
        <end position="1103"/>
    </location>
</feature>
<feature type="repeat" description="ANK" evidence="16">
    <location>
        <begin position="1038"/>
        <end position="1070"/>
    </location>
</feature>
<comment type="subunit">
    <text evidence="14">Homotetramer in membranes.</text>
</comment>
<dbReference type="EMBL" id="BGPR01067914">
    <property type="protein sequence ID" value="GBO41994.1"/>
    <property type="molecule type" value="Genomic_DNA"/>
</dbReference>